<gene>
    <name evidence="4" type="ORF">HXX76_014483</name>
</gene>
<evidence type="ECO:0000256" key="3">
    <source>
        <dbReference type="SAM" id="Phobius"/>
    </source>
</evidence>
<dbReference type="PANTHER" id="PTHR46224">
    <property type="entry name" value="ANKYRIN REPEAT FAMILY PROTEIN"/>
    <property type="match status" value="1"/>
</dbReference>
<organism evidence="4 5">
    <name type="scientific">Chlamydomonas incerta</name>
    <dbReference type="NCBI Taxonomy" id="51695"/>
    <lineage>
        <taxon>Eukaryota</taxon>
        <taxon>Viridiplantae</taxon>
        <taxon>Chlorophyta</taxon>
        <taxon>core chlorophytes</taxon>
        <taxon>Chlorophyceae</taxon>
        <taxon>CS clade</taxon>
        <taxon>Chlamydomonadales</taxon>
        <taxon>Chlamydomonadaceae</taxon>
        <taxon>Chlamydomonas</taxon>
    </lineage>
</organism>
<feature type="compositionally biased region" description="Gly residues" evidence="2">
    <location>
        <begin position="421"/>
        <end position="432"/>
    </location>
</feature>
<dbReference type="PROSITE" id="PS50088">
    <property type="entry name" value="ANK_REPEAT"/>
    <property type="match status" value="2"/>
</dbReference>
<feature type="transmembrane region" description="Helical" evidence="3">
    <location>
        <begin position="841"/>
        <end position="860"/>
    </location>
</feature>
<feature type="transmembrane region" description="Helical" evidence="3">
    <location>
        <begin position="759"/>
        <end position="782"/>
    </location>
</feature>
<feature type="transmembrane region" description="Helical" evidence="3">
    <location>
        <begin position="570"/>
        <end position="591"/>
    </location>
</feature>
<feature type="region of interest" description="Disordered" evidence="2">
    <location>
        <begin position="869"/>
        <end position="916"/>
    </location>
</feature>
<dbReference type="Pfam" id="PF12796">
    <property type="entry name" value="Ank_2"/>
    <property type="match status" value="1"/>
</dbReference>
<feature type="transmembrane region" description="Helical" evidence="3">
    <location>
        <begin position="625"/>
        <end position="646"/>
    </location>
</feature>
<dbReference type="OrthoDB" id="5086976at2759"/>
<feature type="region of interest" description="Disordered" evidence="2">
    <location>
        <begin position="417"/>
        <end position="486"/>
    </location>
</feature>
<feature type="transmembrane region" description="Helical" evidence="3">
    <location>
        <begin position="725"/>
        <end position="747"/>
    </location>
</feature>
<dbReference type="EMBL" id="JAEHOC010000065">
    <property type="protein sequence ID" value="KAG2424430.1"/>
    <property type="molecule type" value="Genomic_DNA"/>
</dbReference>
<feature type="compositionally biased region" description="Low complexity" evidence="2">
    <location>
        <begin position="433"/>
        <end position="460"/>
    </location>
</feature>
<dbReference type="InterPro" id="IPR002110">
    <property type="entry name" value="Ankyrin_rpt"/>
</dbReference>
<dbReference type="InterPro" id="IPR051616">
    <property type="entry name" value="Cul2-RING_E3_ligase_SR"/>
</dbReference>
<dbReference type="SUPFAM" id="SSF48403">
    <property type="entry name" value="Ankyrin repeat"/>
    <property type="match status" value="1"/>
</dbReference>
<dbReference type="Proteomes" id="UP000650467">
    <property type="component" value="Unassembled WGS sequence"/>
</dbReference>
<dbReference type="PANTHER" id="PTHR46224:SF6">
    <property type="entry name" value="ANKYRIN REPEAT FAMILY PROTEIN"/>
    <property type="match status" value="1"/>
</dbReference>
<evidence type="ECO:0000256" key="1">
    <source>
        <dbReference type="PROSITE-ProRule" id="PRU00023"/>
    </source>
</evidence>
<dbReference type="InterPro" id="IPR036770">
    <property type="entry name" value="Ankyrin_rpt-contain_sf"/>
</dbReference>
<feature type="compositionally biased region" description="Low complexity" evidence="2">
    <location>
        <begin position="384"/>
        <end position="402"/>
    </location>
</feature>
<feature type="transmembrane region" description="Helical" evidence="3">
    <location>
        <begin position="597"/>
        <end position="618"/>
    </location>
</feature>
<dbReference type="SMART" id="SM00248">
    <property type="entry name" value="ANK"/>
    <property type="match status" value="6"/>
</dbReference>
<dbReference type="PROSITE" id="PS50297">
    <property type="entry name" value="ANK_REP_REGION"/>
    <property type="match status" value="2"/>
</dbReference>
<feature type="compositionally biased region" description="Low complexity" evidence="2">
    <location>
        <begin position="869"/>
        <end position="890"/>
    </location>
</feature>
<feature type="repeat" description="ANK" evidence="1">
    <location>
        <begin position="92"/>
        <end position="124"/>
    </location>
</feature>
<feature type="region of interest" description="Disordered" evidence="2">
    <location>
        <begin position="369"/>
        <end position="402"/>
    </location>
</feature>
<dbReference type="Gene3D" id="1.25.40.20">
    <property type="entry name" value="Ankyrin repeat-containing domain"/>
    <property type="match status" value="2"/>
</dbReference>
<keyword evidence="3" id="KW-0812">Transmembrane</keyword>
<accession>A0A835SPY2</accession>
<proteinExistence type="predicted"/>
<name>A0A835SPY2_CHLIN</name>
<evidence type="ECO:0000313" key="5">
    <source>
        <dbReference type="Proteomes" id="UP000650467"/>
    </source>
</evidence>
<comment type="caution">
    <text evidence="4">The sequence shown here is derived from an EMBL/GenBank/DDBJ whole genome shotgun (WGS) entry which is preliminary data.</text>
</comment>
<keyword evidence="3" id="KW-1133">Transmembrane helix</keyword>
<keyword evidence="1" id="KW-0040">ANK repeat</keyword>
<evidence type="ECO:0000256" key="2">
    <source>
        <dbReference type="SAM" id="MobiDB-lite"/>
    </source>
</evidence>
<feature type="transmembrane region" description="Helical" evidence="3">
    <location>
        <begin position="538"/>
        <end position="558"/>
    </location>
</feature>
<keyword evidence="5" id="KW-1185">Reference proteome</keyword>
<reference evidence="4" key="1">
    <citation type="journal article" date="2020" name="bioRxiv">
        <title>Comparative genomics of Chlamydomonas.</title>
        <authorList>
            <person name="Craig R.J."/>
            <person name="Hasan A.R."/>
            <person name="Ness R.W."/>
            <person name="Keightley P.D."/>
        </authorList>
    </citation>
    <scope>NUCLEOTIDE SEQUENCE</scope>
    <source>
        <strain evidence="4">SAG 7.73</strain>
    </source>
</reference>
<keyword evidence="3" id="KW-0472">Membrane</keyword>
<sequence length="916" mass="88476">MSASSITRLASKILSRNETSLTLLELQQGAAVVQARLAGGGTDANKRVHCPDGRCAMSGLIASSSSTAAAASSSSSSSSSPFSLASLLPRGGKCTPLAVAVLSGDLALLDVLLSHGADPNKLSGLPHRFDFAPLHLAAALGSAAAVSRLLAAGADANARLDKCRGLAPKQEAPLPGASLKHTAVGDTALHLAVDCTASCSACCDVVRALLAHPGTNPNTRNHAGLTPLTVACRRKREDVVDLLLAVVPPPAAAAGAGAAPHAPGSLHAGGHPRLDVNASGPLFAAISVEDAGLVRKLLAAGASARHVRNEEGLSPLAYTVYRGSPTFASRAEVVSLLLAAGATVEPGLLQHATDSPAVREALISASASAGGRTVANGPGGGGSTSTSGAASLRASGNDSGSGFVSSAASGSGVFARRSQGSAGGAGAGGGRGASADGSTGSGSSSGPAAAAAGPTSTPPAVVMGVPIPGALEDPAGATATTTSSQPRGRFSFLSALGLGLGLRGSGSGPGGSCCLPPPPFSASSGLLRAMRGNLCGSLLFAPLLLPVLVMALFIDALMPLAAAACGFLRIALPVMALLCVLVLYGVVHVVLQAAAPLLTTLAAAAAAAAGGMGGGGGVGKAGVPLPALAADLAAGAGAGVAVLGAAEAGMEALGHAGSAAGLAAAAAESMAAVGALEQGVEAAASLVVNNLSNYIAAATAPGPAAASVSASLSGLGAAAAAASKALTGALSAALAALLPCGLASAASGPGGLWRWQGPLGLLAGLAAWFLGVVASHALLGLAEEALVGYRPPGDRLRAFLQHRAVARHAGGAAISDEQLAAHARLCLPLALALGGGTGVGLMPLTLLMVVLCLPTVAVGVRKEYERGAWQQQQQQQQPAEAGAAAGAGAAVPKEQSPTQAQVAGLARSGSGRDVRR</sequence>
<protein>
    <submittedName>
        <fullName evidence="4">Uncharacterized protein</fullName>
    </submittedName>
</protein>
<dbReference type="AlphaFoldDB" id="A0A835SPY2"/>
<feature type="repeat" description="ANK" evidence="1">
    <location>
        <begin position="129"/>
        <end position="161"/>
    </location>
</feature>
<evidence type="ECO:0000313" key="4">
    <source>
        <dbReference type="EMBL" id="KAG2424430.1"/>
    </source>
</evidence>